<accession>A0A9Q3Q069</accession>
<dbReference type="EMBL" id="AVOT02102924">
    <property type="protein sequence ID" value="MBW0578512.1"/>
    <property type="molecule type" value="Genomic_DNA"/>
</dbReference>
<keyword evidence="3" id="KW-1185">Reference proteome</keyword>
<evidence type="ECO:0000313" key="3">
    <source>
        <dbReference type="Proteomes" id="UP000765509"/>
    </source>
</evidence>
<evidence type="ECO:0000256" key="1">
    <source>
        <dbReference type="SAM" id="MobiDB-lite"/>
    </source>
</evidence>
<organism evidence="2 3">
    <name type="scientific">Austropuccinia psidii MF-1</name>
    <dbReference type="NCBI Taxonomy" id="1389203"/>
    <lineage>
        <taxon>Eukaryota</taxon>
        <taxon>Fungi</taxon>
        <taxon>Dikarya</taxon>
        <taxon>Basidiomycota</taxon>
        <taxon>Pucciniomycotina</taxon>
        <taxon>Pucciniomycetes</taxon>
        <taxon>Pucciniales</taxon>
        <taxon>Sphaerophragmiaceae</taxon>
        <taxon>Austropuccinia</taxon>
    </lineage>
</organism>
<evidence type="ECO:0000313" key="2">
    <source>
        <dbReference type="EMBL" id="MBW0578512.1"/>
    </source>
</evidence>
<feature type="region of interest" description="Disordered" evidence="1">
    <location>
        <begin position="1"/>
        <end position="93"/>
    </location>
</feature>
<sequence>TKPTKSLQQDFPVPSLPHNKTTRQPTPGPSGTQWLEDSFHEPSQMDEPPIQGPSPSSKLHEDIPTCEPEPEVAPTQSMGEPFAHPTPPHSVITINNMPIGSPHSHNDSCQEFTNLKPTLMIPRSINHILLEHRQLLHMIPFVDATH</sequence>
<name>A0A9Q3Q069_9BASI</name>
<proteinExistence type="predicted"/>
<feature type="non-terminal residue" evidence="2">
    <location>
        <position position="1"/>
    </location>
</feature>
<dbReference type="AlphaFoldDB" id="A0A9Q3Q069"/>
<protein>
    <submittedName>
        <fullName evidence="2">Uncharacterized protein</fullName>
    </submittedName>
</protein>
<reference evidence="2" key="1">
    <citation type="submission" date="2021-03" db="EMBL/GenBank/DDBJ databases">
        <title>Draft genome sequence of rust myrtle Austropuccinia psidii MF-1, a brazilian biotype.</title>
        <authorList>
            <person name="Quecine M.C."/>
            <person name="Pachon D.M.R."/>
            <person name="Bonatelli M.L."/>
            <person name="Correr F.H."/>
            <person name="Franceschini L.M."/>
            <person name="Leite T.F."/>
            <person name="Margarido G.R.A."/>
            <person name="Almeida C.A."/>
            <person name="Ferrarezi J.A."/>
            <person name="Labate C.A."/>
        </authorList>
    </citation>
    <scope>NUCLEOTIDE SEQUENCE</scope>
    <source>
        <strain evidence="2">MF-1</strain>
    </source>
</reference>
<dbReference type="Proteomes" id="UP000765509">
    <property type="component" value="Unassembled WGS sequence"/>
</dbReference>
<comment type="caution">
    <text evidence="2">The sequence shown here is derived from an EMBL/GenBank/DDBJ whole genome shotgun (WGS) entry which is preliminary data.</text>
</comment>
<feature type="compositionally biased region" description="Polar residues" evidence="1">
    <location>
        <begin position="18"/>
        <end position="35"/>
    </location>
</feature>
<gene>
    <name evidence="2" type="ORF">O181_118227</name>
</gene>